<dbReference type="EMBL" id="JBHLSW010000003">
    <property type="protein sequence ID" value="MFC0632497.1"/>
    <property type="molecule type" value="Genomic_DNA"/>
</dbReference>
<evidence type="ECO:0000256" key="1">
    <source>
        <dbReference type="SAM" id="MobiDB-lite"/>
    </source>
</evidence>
<dbReference type="RefSeq" id="WP_376833498.1">
    <property type="nucleotide sequence ID" value="NZ_JBHLSW010000003.1"/>
</dbReference>
<feature type="compositionally biased region" description="Basic residues" evidence="1">
    <location>
        <begin position="55"/>
        <end position="65"/>
    </location>
</feature>
<dbReference type="PROSITE" id="PS50983">
    <property type="entry name" value="FE_B12_PBP"/>
    <property type="match status" value="1"/>
</dbReference>
<feature type="domain" description="Fe/B12 periplasmic-binding" evidence="2">
    <location>
        <begin position="21"/>
        <end position="259"/>
    </location>
</feature>
<dbReference type="Proteomes" id="UP001589906">
    <property type="component" value="Unassembled WGS sequence"/>
</dbReference>
<sequence>MIRLALAVACSLWATEASAERILSLDSCADQYVLALAPDAELMLTPRADDDDSHHRRAASGHRQARGSLERALMFRPDVVVRTWGGDPRLIAALRADGARIVDIPDVSDLQEARTTLIEVGRALDREDAAAREAARFDLRTAQIARDQPRPDALYLTAGGYTAGRGTFVDALLKAAGLSNAEKEPGFRPVGLERLVLTPPAMLVLGFFDRARADWRGVGRHPIVARLAKDRPVARPPASTLTCPAWFAADALPGLSGAR</sequence>
<evidence type="ECO:0000313" key="4">
    <source>
        <dbReference type="Proteomes" id="UP001589906"/>
    </source>
</evidence>
<evidence type="ECO:0000259" key="2">
    <source>
        <dbReference type="PROSITE" id="PS50983"/>
    </source>
</evidence>
<name>A0ABV6R0F8_9CAUL</name>
<comment type="caution">
    <text evidence="3">The sequence shown here is derived from an EMBL/GenBank/DDBJ whole genome shotgun (WGS) entry which is preliminary data.</text>
</comment>
<reference evidence="3 4" key="1">
    <citation type="submission" date="2024-09" db="EMBL/GenBank/DDBJ databases">
        <authorList>
            <person name="Sun Q."/>
            <person name="Mori K."/>
        </authorList>
    </citation>
    <scope>NUCLEOTIDE SEQUENCE [LARGE SCALE GENOMIC DNA]</scope>
    <source>
        <strain evidence="3 4">NCAIM B.02621</strain>
    </source>
</reference>
<gene>
    <name evidence="3" type="ORF">ACFFGE_01205</name>
</gene>
<dbReference type="Pfam" id="PF01497">
    <property type="entry name" value="Peripla_BP_2"/>
    <property type="match status" value="1"/>
</dbReference>
<dbReference type="InterPro" id="IPR002491">
    <property type="entry name" value="ABC_transptr_periplasmic_BD"/>
</dbReference>
<accession>A0ABV6R0F8</accession>
<dbReference type="Gene3D" id="3.40.50.1980">
    <property type="entry name" value="Nitrogenase molybdenum iron protein domain"/>
    <property type="match status" value="2"/>
</dbReference>
<feature type="region of interest" description="Disordered" evidence="1">
    <location>
        <begin position="46"/>
        <end position="65"/>
    </location>
</feature>
<keyword evidence="4" id="KW-1185">Reference proteome</keyword>
<proteinExistence type="predicted"/>
<organism evidence="3 4">
    <name type="scientific">Brevundimonas balnearis</name>
    <dbReference type="NCBI Taxonomy" id="1572858"/>
    <lineage>
        <taxon>Bacteria</taxon>
        <taxon>Pseudomonadati</taxon>
        <taxon>Pseudomonadota</taxon>
        <taxon>Alphaproteobacteria</taxon>
        <taxon>Caulobacterales</taxon>
        <taxon>Caulobacteraceae</taxon>
        <taxon>Brevundimonas</taxon>
    </lineage>
</organism>
<protein>
    <submittedName>
        <fullName evidence="3">ABC transporter substrate-binding protein</fullName>
    </submittedName>
</protein>
<dbReference type="SUPFAM" id="SSF53807">
    <property type="entry name" value="Helical backbone' metal receptor"/>
    <property type="match status" value="1"/>
</dbReference>
<evidence type="ECO:0000313" key="3">
    <source>
        <dbReference type="EMBL" id="MFC0632497.1"/>
    </source>
</evidence>